<dbReference type="EMBL" id="BARS01020521">
    <property type="protein sequence ID" value="GAG08252.1"/>
    <property type="molecule type" value="Genomic_DNA"/>
</dbReference>
<sequence>SPLVAVHGAMRRKGWRARNGTESGHIVTTVVSRDIRSAMRPVYDYRPYVLRSYFSTRLLMAVSDRILDNNYRVYWMGHSGQMAARYSSNKAILPPDLIESMRAAYQRSRRYLLGDTMNEESLRRKQMLDTARMLGYGEEKMRKLTEILERARTADEAAEEFRKLGEQPKPGNGSYEIVTGESVMLGRLSEGWTLERELNDDRFLVKRG</sequence>
<name>X0VA79_9ZZZZ</name>
<reference evidence="1" key="1">
    <citation type="journal article" date="2014" name="Front. Microbiol.">
        <title>High frequency of phylogenetically diverse reductive dehalogenase-homologous genes in deep subseafloor sedimentary metagenomes.</title>
        <authorList>
            <person name="Kawai M."/>
            <person name="Futagami T."/>
            <person name="Toyoda A."/>
            <person name="Takaki Y."/>
            <person name="Nishi S."/>
            <person name="Hori S."/>
            <person name="Arai W."/>
            <person name="Tsubouchi T."/>
            <person name="Morono Y."/>
            <person name="Uchiyama I."/>
            <person name="Ito T."/>
            <person name="Fujiyama A."/>
            <person name="Inagaki F."/>
            <person name="Takami H."/>
        </authorList>
    </citation>
    <scope>NUCLEOTIDE SEQUENCE</scope>
    <source>
        <strain evidence="1">Expedition CK06-06</strain>
    </source>
</reference>
<evidence type="ECO:0000313" key="1">
    <source>
        <dbReference type="EMBL" id="GAG08252.1"/>
    </source>
</evidence>
<comment type="caution">
    <text evidence="1">The sequence shown here is derived from an EMBL/GenBank/DDBJ whole genome shotgun (WGS) entry which is preliminary data.</text>
</comment>
<feature type="non-terminal residue" evidence="1">
    <location>
        <position position="1"/>
    </location>
</feature>
<gene>
    <name evidence="1" type="ORF">S01H1_33076</name>
</gene>
<proteinExistence type="predicted"/>
<organism evidence="1">
    <name type="scientific">marine sediment metagenome</name>
    <dbReference type="NCBI Taxonomy" id="412755"/>
    <lineage>
        <taxon>unclassified sequences</taxon>
        <taxon>metagenomes</taxon>
        <taxon>ecological metagenomes</taxon>
    </lineage>
</organism>
<protein>
    <submittedName>
        <fullName evidence="1">Uncharacterized protein</fullName>
    </submittedName>
</protein>
<dbReference type="AlphaFoldDB" id="X0VA79"/>
<accession>X0VA79</accession>